<name>A0ABQ1SU24_9SPHI</name>
<evidence type="ECO:0000313" key="1">
    <source>
        <dbReference type="EMBL" id="GGE64994.1"/>
    </source>
</evidence>
<comment type="caution">
    <text evidence="1">The sequence shown here is derived from an EMBL/GenBank/DDBJ whole genome shotgun (WGS) entry which is preliminary data.</text>
</comment>
<accession>A0ABQ1SU24</accession>
<evidence type="ECO:0000313" key="2">
    <source>
        <dbReference type="Proteomes" id="UP000622648"/>
    </source>
</evidence>
<organism evidence="1 2">
    <name type="scientific">Pedobacter psychrotolerans</name>
    <dbReference type="NCBI Taxonomy" id="1843235"/>
    <lineage>
        <taxon>Bacteria</taxon>
        <taxon>Pseudomonadati</taxon>
        <taxon>Bacteroidota</taxon>
        <taxon>Sphingobacteriia</taxon>
        <taxon>Sphingobacteriales</taxon>
        <taxon>Sphingobacteriaceae</taxon>
        <taxon>Pedobacter</taxon>
    </lineage>
</organism>
<gene>
    <name evidence="1" type="ORF">GCM10011413_34300</name>
</gene>
<reference evidence="2" key="1">
    <citation type="journal article" date="2019" name="Int. J. Syst. Evol. Microbiol.">
        <title>The Global Catalogue of Microorganisms (GCM) 10K type strain sequencing project: providing services to taxonomists for standard genome sequencing and annotation.</title>
        <authorList>
            <consortium name="The Broad Institute Genomics Platform"/>
            <consortium name="The Broad Institute Genome Sequencing Center for Infectious Disease"/>
            <person name="Wu L."/>
            <person name="Ma J."/>
        </authorList>
    </citation>
    <scope>NUCLEOTIDE SEQUENCE [LARGE SCALE GENOMIC DNA]</scope>
    <source>
        <strain evidence="2">CGMCC 1.15644</strain>
    </source>
</reference>
<dbReference type="Proteomes" id="UP000622648">
    <property type="component" value="Unassembled WGS sequence"/>
</dbReference>
<protein>
    <submittedName>
        <fullName evidence="1">Uncharacterized protein</fullName>
    </submittedName>
</protein>
<dbReference type="EMBL" id="BMJO01000006">
    <property type="protein sequence ID" value="GGE64994.1"/>
    <property type="molecule type" value="Genomic_DNA"/>
</dbReference>
<proteinExistence type="predicted"/>
<keyword evidence="2" id="KW-1185">Reference proteome</keyword>
<sequence length="65" mass="7753">MFENANILKIISFSETEFKASNDKQLNLHKPQYLIAVFQWLMINFLSHFKLFNRTIMLFGDTIKI</sequence>